<dbReference type="EMBL" id="CAADFM010000509">
    <property type="protein sequence ID" value="VFK26069.1"/>
    <property type="molecule type" value="Genomic_DNA"/>
</dbReference>
<name>A0A450X9R7_9GAMM</name>
<protein>
    <submittedName>
        <fullName evidence="2">Transposase</fullName>
    </submittedName>
</protein>
<dbReference type="AlphaFoldDB" id="A0A450X9R7"/>
<reference evidence="2" key="1">
    <citation type="submission" date="2019-02" db="EMBL/GenBank/DDBJ databases">
        <authorList>
            <person name="Gruber-Vodicka R. H."/>
            <person name="Seah K. B. B."/>
        </authorList>
    </citation>
    <scope>NUCLEOTIDE SEQUENCE</scope>
    <source>
        <strain evidence="2">BECK_S312</strain>
        <strain evidence="3">BECK_S426</strain>
    </source>
</reference>
<evidence type="ECO:0000259" key="1">
    <source>
        <dbReference type="Pfam" id="PF01610"/>
    </source>
</evidence>
<proteinExistence type="predicted"/>
<dbReference type="InterPro" id="IPR002560">
    <property type="entry name" value="Transposase_DDE"/>
</dbReference>
<organism evidence="2">
    <name type="scientific">Candidatus Kentrum sp. LPFa</name>
    <dbReference type="NCBI Taxonomy" id="2126335"/>
    <lineage>
        <taxon>Bacteria</taxon>
        <taxon>Pseudomonadati</taxon>
        <taxon>Pseudomonadota</taxon>
        <taxon>Gammaproteobacteria</taxon>
        <taxon>Candidatus Kentrum</taxon>
    </lineage>
</organism>
<dbReference type="Pfam" id="PF01610">
    <property type="entry name" value="DDE_Tnp_ISL3"/>
    <property type="match status" value="1"/>
</dbReference>
<evidence type="ECO:0000313" key="2">
    <source>
        <dbReference type="EMBL" id="VFK26069.1"/>
    </source>
</evidence>
<evidence type="ECO:0000313" key="3">
    <source>
        <dbReference type="EMBL" id="VFK36872.1"/>
    </source>
</evidence>
<feature type="domain" description="Transposase IS204/IS1001/IS1096/IS1165 DDE" evidence="1">
    <location>
        <begin position="3"/>
        <end position="69"/>
    </location>
</feature>
<gene>
    <name evidence="2" type="ORF">BECKLPF1236A_GA0070988_105092</name>
    <name evidence="3" type="ORF">BECKLPF1236C_GA0070990_107141</name>
</gene>
<dbReference type="EMBL" id="CAADFP010000714">
    <property type="protein sequence ID" value="VFK36872.1"/>
    <property type="molecule type" value="Genomic_DNA"/>
</dbReference>
<accession>A0A450X9R7</accession>
<sequence length="99" mass="11303">MAEGRDDLKGSKYTWQYNPQNMSARQWRDFKSLRESALKTARAWAIKDLAMSLWHYVSKTWAKIRLEALAFLGGASVVADGNILGLVERFLRAKNNGQQ</sequence>